<evidence type="ECO:0000256" key="2">
    <source>
        <dbReference type="ARBA" id="ARBA00022679"/>
    </source>
</evidence>
<keyword evidence="1 5" id="KW-0489">Methyltransferase</keyword>
<dbReference type="CDD" id="cd02440">
    <property type="entry name" value="AdoMet_MTases"/>
    <property type="match status" value="1"/>
</dbReference>
<evidence type="ECO:0000256" key="1">
    <source>
        <dbReference type="ARBA" id="ARBA00022603"/>
    </source>
</evidence>
<dbReference type="Pfam" id="PF05175">
    <property type="entry name" value="MTS"/>
    <property type="match status" value="1"/>
</dbReference>
<dbReference type="RefSeq" id="WP_189491745.1">
    <property type="nucleotide sequence ID" value="NZ_BMZG01000003.1"/>
</dbReference>
<dbReference type="GO" id="GO:0032259">
    <property type="term" value="P:methylation"/>
    <property type="evidence" value="ECO:0007669"/>
    <property type="project" value="UniProtKB-KW"/>
</dbReference>
<dbReference type="AlphaFoldDB" id="A0A8J3CGL2"/>
<proteinExistence type="predicted"/>
<organism evidence="5 6">
    <name type="scientific">Formosimonas limnophila</name>
    <dbReference type="NCBI Taxonomy" id="1384487"/>
    <lineage>
        <taxon>Bacteria</taxon>
        <taxon>Pseudomonadati</taxon>
        <taxon>Pseudomonadota</taxon>
        <taxon>Betaproteobacteria</taxon>
        <taxon>Burkholderiales</taxon>
        <taxon>Burkholderiaceae</taxon>
        <taxon>Formosimonas</taxon>
    </lineage>
</organism>
<evidence type="ECO:0000256" key="3">
    <source>
        <dbReference type="ARBA" id="ARBA00022691"/>
    </source>
</evidence>
<keyword evidence="5" id="KW-0687">Ribonucleoprotein</keyword>
<keyword evidence="5" id="KW-0689">Ribosomal protein</keyword>
<dbReference type="InterPro" id="IPR002052">
    <property type="entry name" value="DNA_methylase_N6_adenine_CS"/>
</dbReference>
<keyword evidence="6" id="KW-1185">Reference proteome</keyword>
<keyword evidence="3" id="KW-0949">S-adenosyl-L-methionine</keyword>
<comment type="caution">
    <text evidence="5">The sequence shown here is derived from an EMBL/GenBank/DDBJ whole genome shotgun (WGS) entry which is preliminary data.</text>
</comment>
<gene>
    <name evidence="5" type="primary">prmB</name>
    <name evidence="5" type="ORF">GCM10009007_07300</name>
</gene>
<dbReference type="PIRSF" id="PIRSF037167">
    <property type="entry name" value="Mtase_YfcB_prd"/>
    <property type="match status" value="1"/>
</dbReference>
<dbReference type="PANTHER" id="PTHR47806:SF1">
    <property type="entry name" value="RIBOSOMAL PROTEIN UL3 GLUTAMINE METHYLTRANSFERASE"/>
    <property type="match status" value="1"/>
</dbReference>
<dbReference type="InterPro" id="IPR017127">
    <property type="entry name" value="Ribosome_uL3_MTase"/>
</dbReference>
<dbReference type="NCBIfam" id="TIGR00536">
    <property type="entry name" value="hemK_fam"/>
    <property type="match status" value="1"/>
</dbReference>
<dbReference type="Proteomes" id="UP000614287">
    <property type="component" value="Unassembled WGS sequence"/>
</dbReference>
<reference evidence="5" key="1">
    <citation type="journal article" date="2014" name="Int. J. Syst. Evol. Microbiol.">
        <title>Complete genome sequence of Corynebacterium casei LMG S-19264T (=DSM 44701T), isolated from a smear-ripened cheese.</title>
        <authorList>
            <consortium name="US DOE Joint Genome Institute (JGI-PGF)"/>
            <person name="Walter F."/>
            <person name="Albersmeier A."/>
            <person name="Kalinowski J."/>
            <person name="Ruckert C."/>
        </authorList>
    </citation>
    <scope>NUCLEOTIDE SEQUENCE</scope>
    <source>
        <strain evidence="5">KCTC 32501</strain>
    </source>
</reference>
<dbReference type="PANTHER" id="PTHR47806">
    <property type="entry name" value="50S RIBOSOMAL PROTEIN L3 GLUTAMINE METHYLTRANSFERASE"/>
    <property type="match status" value="1"/>
</dbReference>
<dbReference type="GO" id="GO:0005829">
    <property type="term" value="C:cytosol"/>
    <property type="evidence" value="ECO:0007669"/>
    <property type="project" value="TreeGrafter"/>
</dbReference>
<protein>
    <submittedName>
        <fullName evidence="5">50S ribosomal protein L3 glutamine methyltransferase</fullName>
    </submittedName>
</protein>
<dbReference type="GO" id="GO:0005840">
    <property type="term" value="C:ribosome"/>
    <property type="evidence" value="ECO:0007669"/>
    <property type="project" value="UniProtKB-KW"/>
</dbReference>
<dbReference type="PROSITE" id="PS00092">
    <property type="entry name" value="N6_MTASE"/>
    <property type="match status" value="1"/>
</dbReference>
<dbReference type="InterPro" id="IPR004556">
    <property type="entry name" value="HemK-like"/>
</dbReference>
<evidence type="ECO:0000313" key="5">
    <source>
        <dbReference type="EMBL" id="GHA69034.1"/>
    </source>
</evidence>
<dbReference type="GO" id="GO:0036009">
    <property type="term" value="F:protein-glutamine N-methyltransferase activity"/>
    <property type="evidence" value="ECO:0007669"/>
    <property type="project" value="InterPro"/>
</dbReference>
<dbReference type="GO" id="GO:0003676">
    <property type="term" value="F:nucleic acid binding"/>
    <property type="evidence" value="ECO:0007669"/>
    <property type="project" value="InterPro"/>
</dbReference>
<name>A0A8J3CGL2_9BURK</name>
<dbReference type="EMBL" id="BMZG01000003">
    <property type="protein sequence ID" value="GHA69034.1"/>
    <property type="molecule type" value="Genomic_DNA"/>
</dbReference>
<keyword evidence="2" id="KW-0808">Transferase</keyword>
<evidence type="ECO:0000259" key="4">
    <source>
        <dbReference type="Pfam" id="PF05175"/>
    </source>
</evidence>
<accession>A0A8J3CGL2</accession>
<dbReference type="SUPFAM" id="SSF53335">
    <property type="entry name" value="S-adenosyl-L-methionine-dependent methyltransferases"/>
    <property type="match status" value="1"/>
</dbReference>
<sequence>MPNTVTTFEAAVDAAEHHLINGHLFYGHGMADAYDEAVYAAAYCADLNIIEDDIDWDAPYPQAAQQKLNELIKKRYETRKPMAYLTGEAFLHGFKFYVDERVIVPRSFIGELILDELSPWVKPDAVTDILELCTGSGCLAIMAAKVFENAHIDAIDIDEDALAVATKNITDYQLNQRIDLIQSDLYTSLSADKQYDIIITNPPYVNSTSMSELPKEYLAEPHIALAGGDDGMDLVRLIVNQAAQHLKPNGILVVEIGNEYQHAEKAFSHLPLTWLDTSGSEQAVFLLTQKDLTNIK</sequence>
<evidence type="ECO:0000313" key="6">
    <source>
        <dbReference type="Proteomes" id="UP000614287"/>
    </source>
</evidence>
<dbReference type="InterPro" id="IPR007848">
    <property type="entry name" value="Small_mtfrase_dom"/>
</dbReference>
<reference evidence="5" key="2">
    <citation type="submission" date="2020-09" db="EMBL/GenBank/DDBJ databases">
        <authorList>
            <person name="Sun Q."/>
            <person name="Kim S."/>
        </authorList>
    </citation>
    <scope>NUCLEOTIDE SEQUENCE</scope>
    <source>
        <strain evidence="5">KCTC 32501</strain>
    </source>
</reference>
<dbReference type="InterPro" id="IPR029063">
    <property type="entry name" value="SAM-dependent_MTases_sf"/>
</dbReference>
<dbReference type="Gene3D" id="3.40.50.150">
    <property type="entry name" value="Vaccinia Virus protein VP39"/>
    <property type="match status" value="1"/>
</dbReference>
<dbReference type="NCBIfam" id="TIGR03533">
    <property type="entry name" value="L3_gln_methyl"/>
    <property type="match status" value="1"/>
</dbReference>
<feature type="domain" description="Methyltransferase small" evidence="4">
    <location>
        <begin position="126"/>
        <end position="209"/>
    </location>
</feature>